<sequence length="676" mass="71753">MASADWEAALSLFSDQEGIPVSRMKVVEQKWVADSHVNPHKVERDIVGAGAPGGFEFGWYKKWYEPGQIIYNYQVGFNISPDLKDPLPQDKPLHQWHFGARNLLAQALSESGNTVFALHSFDDASNTVKGVQQFLDSCYQTLKGWAEGIDVPESEMQGTAAGQFRSMLIGVANQFAGLHTQMINPSDFSKEIDDARTAVTAQLQHLYHVFFAYGTEGNAWPAQILSDLFHEEFAEGAYTFNDGWLTTKTLGDPNKPGFWEAFEAKAKLRWLDQVGASLDGPAATAADRINAAYSKATTAIRPIYKPAWDAPVGTGQGGPDLADGKNPTADAIATLLNGLKNPQGGPGDPTNKALGTDGIGDGIQLPGGDSEGKFSGGGGTFEQNGSGGEGTGTALENQLKNLNTEGPGVFDNKGITGGGSTNTANTGLGNISTGTGTDEDATGPGVFGPGGGLSHVPPGSTVNKNGTVTGPDGKTLKNPDGSVYKAPPGAFQQQQQQQQQQQKQQEALRREAEAQQKAYQERLKQQEEAQRRAEQQRRDNEKTLARLRETSRLSGELPGTRGNGEGGTQQNKGVFKVRNPDGTHSEYAFGKNGKGPVGVEPPAGRVRTASAEPGVRVTEGTGSGLRTSSSPPMMPPPGAGGGAPAGQEQHRERKSYLDEDEETWGTQECTSTGVIG</sequence>
<feature type="compositionally biased region" description="Basic and acidic residues" evidence="1">
    <location>
        <begin position="506"/>
        <end position="551"/>
    </location>
</feature>
<name>A0ABU3APR6_9ACTN</name>
<feature type="region of interest" description="Disordered" evidence="1">
    <location>
        <begin position="337"/>
        <end position="394"/>
    </location>
</feature>
<feature type="compositionally biased region" description="Polar residues" evidence="1">
    <location>
        <begin position="664"/>
        <end position="676"/>
    </location>
</feature>
<evidence type="ECO:0000313" key="3">
    <source>
        <dbReference type="Proteomes" id="UP001180724"/>
    </source>
</evidence>
<dbReference type="EMBL" id="JAVRFH010000016">
    <property type="protein sequence ID" value="MDT0612189.1"/>
    <property type="molecule type" value="Genomic_DNA"/>
</dbReference>
<evidence type="ECO:0000256" key="1">
    <source>
        <dbReference type="SAM" id="MobiDB-lite"/>
    </source>
</evidence>
<comment type="caution">
    <text evidence="2">The sequence shown here is derived from an EMBL/GenBank/DDBJ whole genome shotgun (WGS) entry which is preliminary data.</text>
</comment>
<feature type="compositionally biased region" description="Basic and acidic residues" evidence="1">
    <location>
        <begin position="648"/>
        <end position="657"/>
    </location>
</feature>
<feature type="compositionally biased region" description="Low complexity" evidence="1">
    <location>
        <begin position="492"/>
        <end position="505"/>
    </location>
</feature>
<feature type="compositionally biased region" description="Gly residues" evidence="1">
    <location>
        <begin position="374"/>
        <end position="391"/>
    </location>
</feature>
<accession>A0ABU3APR6</accession>
<feature type="region of interest" description="Disordered" evidence="1">
    <location>
        <begin position="415"/>
        <end position="676"/>
    </location>
</feature>
<evidence type="ECO:0000313" key="2">
    <source>
        <dbReference type="EMBL" id="MDT0612189.1"/>
    </source>
</evidence>
<keyword evidence="3" id="KW-1185">Reference proteome</keyword>
<organism evidence="2 3">
    <name type="scientific">Streptomyces lancefieldiae</name>
    <dbReference type="NCBI Taxonomy" id="3075520"/>
    <lineage>
        <taxon>Bacteria</taxon>
        <taxon>Bacillati</taxon>
        <taxon>Actinomycetota</taxon>
        <taxon>Actinomycetes</taxon>
        <taxon>Kitasatosporales</taxon>
        <taxon>Streptomycetaceae</taxon>
        <taxon>Streptomyces</taxon>
    </lineage>
</organism>
<reference evidence="2" key="1">
    <citation type="submission" date="2024-05" db="EMBL/GenBank/DDBJ databases">
        <title>30 novel species of actinomycetes from the DSMZ collection.</title>
        <authorList>
            <person name="Nouioui I."/>
        </authorList>
    </citation>
    <scope>NUCLEOTIDE SEQUENCE</scope>
    <source>
        <strain evidence="2">DSM 40712</strain>
    </source>
</reference>
<dbReference type="RefSeq" id="WP_311573730.1">
    <property type="nucleotide sequence ID" value="NZ_JAVRFH010000016.1"/>
</dbReference>
<proteinExistence type="predicted"/>
<gene>
    <name evidence="2" type="ORF">RM812_18490</name>
</gene>
<dbReference type="CDD" id="cd22249">
    <property type="entry name" value="UDM1_RNF168_RNF169-like"/>
    <property type="match status" value="1"/>
</dbReference>
<feature type="compositionally biased region" description="Low complexity" evidence="1">
    <location>
        <begin position="421"/>
        <end position="430"/>
    </location>
</feature>
<dbReference type="Proteomes" id="UP001180724">
    <property type="component" value="Unassembled WGS sequence"/>
</dbReference>
<protein>
    <submittedName>
        <fullName evidence="2">Uncharacterized protein</fullName>
    </submittedName>
</protein>